<sequence>MFLHLLLTVAASCNSLIQLVPEVSYSIQVKSLTRLVVQIVHTIDIIPNHECSLAKGIVMLEVIRIQPAKLPESRKVEVEFTKNWDQRSQSVPM</sequence>
<comment type="caution">
    <text evidence="2">The sequence shown here is derived from an EMBL/GenBank/DDBJ whole genome shotgun (WGS) entry which is preliminary data.</text>
</comment>
<feature type="signal peptide" evidence="1">
    <location>
        <begin position="1"/>
        <end position="15"/>
    </location>
</feature>
<proteinExistence type="predicted"/>
<dbReference type="AlphaFoldDB" id="A0A8X6RHV6"/>
<organism evidence="2 3">
    <name type="scientific">Trichonephila clavipes</name>
    <name type="common">Golden silk orbweaver</name>
    <name type="synonym">Nephila clavipes</name>
    <dbReference type="NCBI Taxonomy" id="2585209"/>
    <lineage>
        <taxon>Eukaryota</taxon>
        <taxon>Metazoa</taxon>
        <taxon>Ecdysozoa</taxon>
        <taxon>Arthropoda</taxon>
        <taxon>Chelicerata</taxon>
        <taxon>Arachnida</taxon>
        <taxon>Araneae</taxon>
        <taxon>Araneomorphae</taxon>
        <taxon>Entelegynae</taxon>
        <taxon>Araneoidea</taxon>
        <taxon>Nephilidae</taxon>
        <taxon>Trichonephila</taxon>
    </lineage>
</organism>
<protein>
    <submittedName>
        <fullName evidence="2">Uncharacterized protein</fullName>
    </submittedName>
</protein>
<keyword evidence="1" id="KW-0732">Signal</keyword>
<accession>A0A8X6RHV6</accession>
<evidence type="ECO:0000313" key="2">
    <source>
        <dbReference type="EMBL" id="GFX91926.1"/>
    </source>
</evidence>
<evidence type="ECO:0000256" key="1">
    <source>
        <dbReference type="SAM" id="SignalP"/>
    </source>
</evidence>
<gene>
    <name evidence="2" type="ORF">TNCV_3577561</name>
</gene>
<feature type="chain" id="PRO_5036446539" evidence="1">
    <location>
        <begin position="16"/>
        <end position="93"/>
    </location>
</feature>
<dbReference type="EMBL" id="BMAU01021137">
    <property type="protein sequence ID" value="GFX91926.1"/>
    <property type="molecule type" value="Genomic_DNA"/>
</dbReference>
<reference evidence="2" key="1">
    <citation type="submission" date="2020-08" db="EMBL/GenBank/DDBJ databases">
        <title>Multicomponent nature underlies the extraordinary mechanical properties of spider dragline silk.</title>
        <authorList>
            <person name="Kono N."/>
            <person name="Nakamura H."/>
            <person name="Mori M."/>
            <person name="Yoshida Y."/>
            <person name="Ohtoshi R."/>
            <person name="Malay A.D."/>
            <person name="Moran D.A.P."/>
            <person name="Tomita M."/>
            <person name="Numata K."/>
            <person name="Arakawa K."/>
        </authorList>
    </citation>
    <scope>NUCLEOTIDE SEQUENCE</scope>
</reference>
<name>A0A8X6RHV6_TRICX</name>
<keyword evidence="3" id="KW-1185">Reference proteome</keyword>
<evidence type="ECO:0000313" key="3">
    <source>
        <dbReference type="Proteomes" id="UP000887159"/>
    </source>
</evidence>
<dbReference type="Proteomes" id="UP000887159">
    <property type="component" value="Unassembled WGS sequence"/>
</dbReference>